<dbReference type="Gene3D" id="3.40.50.200">
    <property type="entry name" value="Peptidase S8/S53 domain"/>
    <property type="match status" value="1"/>
</dbReference>
<evidence type="ECO:0000313" key="2">
    <source>
        <dbReference type="EMBL" id="GCE16266.1"/>
    </source>
</evidence>
<organism evidence="2 3">
    <name type="scientific">Dictyobacter kobayashii</name>
    <dbReference type="NCBI Taxonomy" id="2014872"/>
    <lineage>
        <taxon>Bacteria</taxon>
        <taxon>Bacillati</taxon>
        <taxon>Chloroflexota</taxon>
        <taxon>Ktedonobacteria</taxon>
        <taxon>Ktedonobacterales</taxon>
        <taxon>Dictyobacteraceae</taxon>
        <taxon>Dictyobacter</taxon>
    </lineage>
</organism>
<dbReference type="RefSeq" id="WP_136625145.1">
    <property type="nucleotide sequence ID" value="NZ_BIFS01000001.1"/>
</dbReference>
<dbReference type="PROSITE" id="PS51695">
    <property type="entry name" value="SEDOLISIN"/>
    <property type="match status" value="1"/>
</dbReference>
<accession>A0A402AB54</accession>
<dbReference type="AlphaFoldDB" id="A0A402AB54"/>
<dbReference type="InterPro" id="IPR030400">
    <property type="entry name" value="Sedolisin_dom"/>
</dbReference>
<sequence>MIHLRLSLGFVLFNFLFALILLFPETQSVSASTYPASIDLKTLATHAATHDIPLNQDAVHVYQKQLACLTNISSPRCYTPQQIRHAYHIQPLLNRGVTGRGQTIAIIDFFQSPTIRNDLHVFDQLFGLPDPHLTIFTPLGLTPFVRKNTSQLIAAEEINLDVEWAHAIAPEAAINLILSKSEGYNDLYATTRFVIQHNLGDVISQSFGFPETAVSSSFLQKEHALFELARAKGISVFASAGDRGTLEPVYSGEGKKIIALGPGVEYPASDPLVTGVGGTSLSLLPSDMYQQEVVWSNTHGSTGGGFSRRFLRPSYQDGFVGASRTRGVPDVAYVGDPNTGVPIVFSNAVGQPMLILWEAQVPEHPNGPRWEH</sequence>
<dbReference type="OrthoDB" id="263396at2"/>
<gene>
    <name evidence="2" type="ORF">KDK_00660</name>
</gene>
<dbReference type="PANTHER" id="PTHR14218">
    <property type="entry name" value="PROTEASE S8 TRIPEPTIDYL PEPTIDASE I CLN2"/>
    <property type="match status" value="1"/>
</dbReference>
<keyword evidence="3" id="KW-1185">Reference proteome</keyword>
<proteinExistence type="predicted"/>
<dbReference type="GO" id="GO:0006508">
    <property type="term" value="P:proteolysis"/>
    <property type="evidence" value="ECO:0007669"/>
    <property type="project" value="InterPro"/>
</dbReference>
<evidence type="ECO:0000259" key="1">
    <source>
        <dbReference type="PROSITE" id="PS51695"/>
    </source>
</evidence>
<name>A0A402AB54_9CHLR</name>
<reference evidence="3" key="1">
    <citation type="submission" date="2018-12" db="EMBL/GenBank/DDBJ databases">
        <title>Tengunoibacter tsumagoiensis gen. nov., sp. nov., Dictyobacter kobayashii sp. nov., D. alpinus sp. nov., and D. joshuensis sp. nov. and description of Dictyobacteraceae fam. nov. within the order Ktedonobacterales isolated from Tengu-no-mugimeshi.</title>
        <authorList>
            <person name="Wang C.M."/>
            <person name="Zheng Y."/>
            <person name="Sakai Y."/>
            <person name="Toyoda A."/>
            <person name="Minakuchi Y."/>
            <person name="Abe K."/>
            <person name="Yokota A."/>
            <person name="Yabe S."/>
        </authorList>
    </citation>
    <scope>NUCLEOTIDE SEQUENCE [LARGE SCALE GENOMIC DNA]</scope>
    <source>
        <strain evidence="3">Uno11</strain>
    </source>
</reference>
<evidence type="ECO:0000313" key="3">
    <source>
        <dbReference type="Proteomes" id="UP000287188"/>
    </source>
</evidence>
<protein>
    <recommendedName>
        <fullName evidence="1">Peptidase S53 domain-containing protein</fullName>
    </recommendedName>
</protein>
<dbReference type="SUPFAM" id="SSF52743">
    <property type="entry name" value="Subtilisin-like"/>
    <property type="match status" value="1"/>
</dbReference>
<dbReference type="GO" id="GO:0004252">
    <property type="term" value="F:serine-type endopeptidase activity"/>
    <property type="evidence" value="ECO:0007669"/>
    <property type="project" value="InterPro"/>
</dbReference>
<dbReference type="InterPro" id="IPR036852">
    <property type="entry name" value="Peptidase_S8/S53_dom_sf"/>
</dbReference>
<dbReference type="Proteomes" id="UP000287188">
    <property type="component" value="Unassembled WGS sequence"/>
</dbReference>
<dbReference type="CDD" id="cd04056">
    <property type="entry name" value="Peptidases_S53"/>
    <property type="match status" value="1"/>
</dbReference>
<feature type="domain" description="Peptidase S53" evidence="1">
    <location>
        <begin position="77"/>
        <end position="372"/>
    </location>
</feature>
<dbReference type="PANTHER" id="PTHR14218:SF15">
    <property type="entry name" value="TRIPEPTIDYL-PEPTIDASE 1"/>
    <property type="match status" value="1"/>
</dbReference>
<dbReference type="GO" id="GO:0008240">
    <property type="term" value="F:tripeptidyl-peptidase activity"/>
    <property type="evidence" value="ECO:0007669"/>
    <property type="project" value="TreeGrafter"/>
</dbReference>
<comment type="caution">
    <text evidence="2">The sequence shown here is derived from an EMBL/GenBank/DDBJ whole genome shotgun (WGS) entry which is preliminary data.</text>
</comment>
<dbReference type="EMBL" id="BIFS01000001">
    <property type="protein sequence ID" value="GCE16266.1"/>
    <property type="molecule type" value="Genomic_DNA"/>
</dbReference>
<dbReference type="InterPro" id="IPR050819">
    <property type="entry name" value="Tripeptidyl-peptidase_I"/>
</dbReference>